<evidence type="ECO:0000313" key="2">
    <source>
        <dbReference type="EMBL" id="QSQ09524.1"/>
    </source>
</evidence>
<proteinExistence type="predicted"/>
<keyword evidence="1" id="KW-0812">Transmembrane</keyword>
<dbReference type="EMBL" id="CP059066">
    <property type="protein sequence ID" value="QSQ09524.1"/>
    <property type="molecule type" value="Genomic_DNA"/>
</dbReference>
<dbReference type="SUPFAM" id="SSF82004">
    <property type="entry name" value="N-utilization substance G protein NusG, insert domain"/>
    <property type="match status" value="1"/>
</dbReference>
<accession>A0A8A0RNT1</accession>
<evidence type="ECO:0000313" key="3">
    <source>
        <dbReference type="Proteomes" id="UP000662904"/>
    </source>
</evidence>
<feature type="transmembrane region" description="Helical" evidence="1">
    <location>
        <begin position="12"/>
        <end position="31"/>
    </location>
</feature>
<gene>
    <name evidence="2" type="ORF">H0A61_01895</name>
</gene>
<keyword evidence="3" id="KW-1185">Reference proteome</keyword>
<organism evidence="2 3">
    <name type="scientific">Koleobacter methoxysyntrophicus</name>
    <dbReference type="NCBI Taxonomy" id="2751313"/>
    <lineage>
        <taxon>Bacteria</taxon>
        <taxon>Bacillati</taxon>
        <taxon>Bacillota</taxon>
        <taxon>Clostridia</taxon>
        <taxon>Koleobacterales</taxon>
        <taxon>Koleobacteraceae</taxon>
        <taxon>Koleobacter</taxon>
    </lineage>
</organism>
<dbReference type="Proteomes" id="UP000662904">
    <property type="component" value="Chromosome"/>
</dbReference>
<protein>
    <recommendedName>
        <fullName evidence="4">NusG domain-containing protein</fullName>
    </recommendedName>
</protein>
<evidence type="ECO:0000256" key="1">
    <source>
        <dbReference type="SAM" id="Phobius"/>
    </source>
</evidence>
<dbReference type="Pfam" id="PF07009">
    <property type="entry name" value="NusG_II"/>
    <property type="match status" value="1"/>
</dbReference>
<name>A0A8A0RNT1_9FIRM</name>
<sequence>MTYKGLTKGDKILIITILLVSVLSIFTVKTLTYDVPKKIVVIESQGREVKRYVLGPELEGETVRIKGQLGYSIIEIGKDRVRMLESACPDKHCIEAGWISRPGEMIVCLPNRVIIRLLGVKEDVDDITY</sequence>
<dbReference type="InterPro" id="IPR038690">
    <property type="entry name" value="NusG_2_sf"/>
</dbReference>
<dbReference type="Gene3D" id="2.60.320.10">
    <property type="entry name" value="N-utilization substance G protein NusG, insert domain"/>
    <property type="match status" value="1"/>
</dbReference>
<keyword evidence="1" id="KW-1133">Transmembrane helix</keyword>
<dbReference type="AlphaFoldDB" id="A0A8A0RNT1"/>
<dbReference type="CDD" id="cd09846">
    <property type="entry name" value="DUF1312"/>
    <property type="match status" value="1"/>
</dbReference>
<evidence type="ECO:0008006" key="4">
    <source>
        <dbReference type="Google" id="ProtNLM"/>
    </source>
</evidence>
<dbReference type="KEGG" id="kme:H0A61_01895"/>
<dbReference type="RefSeq" id="WP_206706879.1">
    <property type="nucleotide sequence ID" value="NZ_CP059066.1"/>
</dbReference>
<reference evidence="2" key="1">
    <citation type="submission" date="2020-07" db="EMBL/GenBank/DDBJ databases">
        <title>Koleobacter methoxysyntrophicus gen. nov., sp. nov., a novel anaerobic bacterium isolated from deep subsurface oil field and proposal of Koleobacterales ord. nov. in the phylum Firmicutes.</title>
        <authorList>
            <person name="Sakamoto S."/>
            <person name="Tamaki H."/>
        </authorList>
    </citation>
    <scope>NUCLEOTIDE SEQUENCE</scope>
    <source>
        <strain evidence="2">NRmbB1</strain>
    </source>
</reference>
<keyword evidence="1" id="KW-0472">Membrane</keyword>